<dbReference type="KEGG" id="mlr:MELLADRAFT_106423"/>
<dbReference type="InParanoid" id="F4RLC0"/>
<dbReference type="Gene3D" id="2.30.30.140">
    <property type="match status" value="1"/>
</dbReference>
<gene>
    <name evidence="1" type="ORF">MELLADRAFT_106423</name>
</gene>
<dbReference type="VEuPathDB" id="FungiDB:MELLADRAFT_106423"/>
<proteinExistence type="predicted"/>
<evidence type="ECO:0008006" key="3">
    <source>
        <dbReference type="Google" id="ProtNLM"/>
    </source>
</evidence>
<dbReference type="CDD" id="cd05162">
    <property type="entry name" value="PWWP"/>
    <property type="match status" value="1"/>
</dbReference>
<protein>
    <recommendedName>
        <fullName evidence="3">PWWP domain-containing protein</fullName>
    </recommendedName>
</protein>
<organism evidence="2">
    <name type="scientific">Melampsora larici-populina (strain 98AG31 / pathotype 3-4-7)</name>
    <name type="common">Poplar leaf rust fungus</name>
    <dbReference type="NCBI Taxonomy" id="747676"/>
    <lineage>
        <taxon>Eukaryota</taxon>
        <taxon>Fungi</taxon>
        <taxon>Dikarya</taxon>
        <taxon>Basidiomycota</taxon>
        <taxon>Pucciniomycotina</taxon>
        <taxon>Pucciniomycetes</taxon>
        <taxon>Pucciniales</taxon>
        <taxon>Melampsoraceae</taxon>
        <taxon>Melampsora</taxon>
    </lineage>
</organism>
<dbReference type="SUPFAM" id="SSF63748">
    <property type="entry name" value="Tudor/PWWP/MBT"/>
    <property type="match status" value="1"/>
</dbReference>
<dbReference type="AlphaFoldDB" id="F4RLC0"/>
<dbReference type="OrthoDB" id="62853at2759"/>
<name>F4RLC0_MELLP</name>
<keyword evidence="2" id="KW-1185">Reference proteome</keyword>
<dbReference type="EMBL" id="GL883106">
    <property type="protein sequence ID" value="EGG06898.1"/>
    <property type="molecule type" value="Genomic_DNA"/>
</dbReference>
<dbReference type="Proteomes" id="UP000001072">
    <property type="component" value="Unassembled WGS sequence"/>
</dbReference>
<evidence type="ECO:0000313" key="1">
    <source>
        <dbReference type="EMBL" id="EGG06898.1"/>
    </source>
</evidence>
<sequence length="143" mass="16202">MVQVYKVLMTYADLVPHRSWNQGPVKIGINHQFFNSLTCFADEISDLVLAKVKGHPAWPAWTINLLRQTENCPETSHLVKFFRQGIMPGQNKGDGPIGSTINQEQEAHLRRQLQHLGALELDEVGVGESKETPAIHHHQRHLK</sequence>
<dbReference type="HOGENOM" id="CLU_1806599_0_0_1"/>
<accession>F4RLC0</accession>
<evidence type="ECO:0000313" key="2">
    <source>
        <dbReference type="Proteomes" id="UP000001072"/>
    </source>
</evidence>
<dbReference type="RefSeq" id="XP_007409858.1">
    <property type="nucleotide sequence ID" value="XM_007409796.1"/>
</dbReference>
<dbReference type="GeneID" id="18922886"/>
<reference evidence="2" key="1">
    <citation type="journal article" date="2011" name="Proc. Natl. Acad. Sci. U.S.A.">
        <title>Obligate biotrophy features unraveled by the genomic analysis of rust fungi.</title>
        <authorList>
            <person name="Duplessis S."/>
            <person name="Cuomo C.A."/>
            <person name="Lin Y.-C."/>
            <person name="Aerts A."/>
            <person name="Tisserant E."/>
            <person name="Veneault-Fourrey C."/>
            <person name="Joly D.L."/>
            <person name="Hacquard S."/>
            <person name="Amselem J."/>
            <person name="Cantarel B.L."/>
            <person name="Chiu R."/>
            <person name="Coutinho P.M."/>
            <person name="Feau N."/>
            <person name="Field M."/>
            <person name="Frey P."/>
            <person name="Gelhaye E."/>
            <person name="Goldberg J."/>
            <person name="Grabherr M.G."/>
            <person name="Kodira C.D."/>
            <person name="Kohler A."/>
            <person name="Kuees U."/>
            <person name="Lindquist E.A."/>
            <person name="Lucas S.M."/>
            <person name="Mago R."/>
            <person name="Mauceli E."/>
            <person name="Morin E."/>
            <person name="Murat C."/>
            <person name="Pangilinan J.L."/>
            <person name="Park R."/>
            <person name="Pearson M."/>
            <person name="Quesneville H."/>
            <person name="Rouhier N."/>
            <person name="Sakthikumar S."/>
            <person name="Salamov A.A."/>
            <person name="Schmutz J."/>
            <person name="Selles B."/>
            <person name="Shapiro H."/>
            <person name="Tanguay P."/>
            <person name="Tuskan G.A."/>
            <person name="Henrissat B."/>
            <person name="Van de Peer Y."/>
            <person name="Rouze P."/>
            <person name="Ellis J.G."/>
            <person name="Dodds P.N."/>
            <person name="Schein J.E."/>
            <person name="Zhong S."/>
            <person name="Hamelin R.C."/>
            <person name="Grigoriev I.V."/>
            <person name="Szabo L.J."/>
            <person name="Martin F."/>
        </authorList>
    </citation>
    <scope>NUCLEOTIDE SEQUENCE [LARGE SCALE GENOMIC DNA]</scope>
    <source>
        <strain evidence="2">98AG31 / pathotype 3-4-7</strain>
    </source>
</reference>